<gene>
    <name evidence="4" type="ORF">FTW19_06990</name>
</gene>
<sequence length="395" mass="41280">MMCANHNDRENVAFCQNCGKPLCQECTRTVGSAVFCEPCLAAKLSGAVPPPPAGAGWQPVSGGTAYTAVPPVSSGPNPGLAGLLGVIPGVGAMYNGQFAKGIVHLAIFAVLASMSDHVSGFFGIFVAGWIFYMVFDAYQTAKARREGTPLPDPFGLNDVGEKFGFGKAWPSNNATGPTGPVPPPPPVEPAAPPPPPSGWSSSPYPPAASYSVPPVPPAPPATPAYDPNWQPAPVNRFPTGAIWLIGLGVIFLIGSSGILGEMSMNYLWPFLIIGFGVWIFLRKMTESGLTLGDDGSLGYRLRVLRALRGSVWIILVGVLFFLNQVHVLTWGHSWPIFLIVVGLLAIAERAAYSDAAAAQYYTQPAAPGTTAAAPAGTPTVPSSGTESVDHEGEAR</sequence>
<dbReference type="InterPro" id="IPR054331">
    <property type="entry name" value="LiaF_TM"/>
</dbReference>
<feature type="transmembrane region" description="Helical" evidence="2">
    <location>
        <begin position="334"/>
        <end position="352"/>
    </location>
</feature>
<feature type="region of interest" description="Disordered" evidence="1">
    <location>
        <begin position="367"/>
        <end position="395"/>
    </location>
</feature>
<dbReference type="PROSITE" id="PS50119">
    <property type="entry name" value="ZF_BBOX"/>
    <property type="match status" value="1"/>
</dbReference>
<dbReference type="Pfam" id="PF22570">
    <property type="entry name" value="LiaF-TM"/>
    <property type="match status" value="1"/>
</dbReference>
<evidence type="ECO:0000313" key="5">
    <source>
        <dbReference type="Proteomes" id="UP000321820"/>
    </source>
</evidence>
<dbReference type="OrthoDB" id="115858at2"/>
<feature type="compositionally biased region" description="Pro residues" evidence="1">
    <location>
        <begin position="179"/>
        <end position="197"/>
    </location>
</feature>
<dbReference type="PANTHER" id="PTHR48125:SF10">
    <property type="entry name" value="OS12G0136300 PROTEIN"/>
    <property type="match status" value="1"/>
</dbReference>
<evidence type="ECO:0000313" key="4">
    <source>
        <dbReference type="EMBL" id="QEE27760.1"/>
    </source>
</evidence>
<proteinExistence type="predicted"/>
<feature type="transmembrane region" description="Helical" evidence="2">
    <location>
        <begin position="241"/>
        <end position="260"/>
    </location>
</feature>
<feature type="transmembrane region" description="Helical" evidence="2">
    <location>
        <begin position="303"/>
        <end position="322"/>
    </location>
</feature>
<evidence type="ECO:0000256" key="1">
    <source>
        <dbReference type="SAM" id="MobiDB-lite"/>
    </source>
</evidence>
<dbReference type="KEGG" id="talb:FTW19_06990"/>
<dbReference type="Proteomes" id="UP000321820">
    <property type="component" value="Chromosome"/>
</dbReference>
<feature type="domain" description="B box-type" evidence="3">
    <location>
        <begin position="1"/>
        <end position="29"/>
    </location>
</feature>
<dbReference type="PANTHER" id="PTHR48125">
    <property type="entry name" value="LP07818P1"/>
    <property type="match status" value="1"/>
</dbReference>
<feature type="region of interest" description="Disordered" evidence="1">
    <location>
        <begin position="167"/>
        <end position="200"/>
    </location>
</feature>
<accession>A0A5B9EAS1</accession>
<feature type="compositionally biased region" description="Low complexity" evidence="1">
    <location>
        <begin position="367"/>
        <end position="379"/>
    </location>
</feature>
<feature type="transmembrane region" description="Helical" evidence="2">
    <location>
        <begin position="120"/>
        <end position="138"/>
    </location>
</feature>
<evidence type="ECO:0000256" key="2">
    <source>
        <dbReference type="SAM" id="Phobius"/>
    </source>
</evidence>
<dbReference type="EMBL" id="CP042806">
    <property type="protein sequence ID" value="QEE27760.1"/>
    <property type="molecule type" value="Genomic_DNA"/>
</dbReference>
<evidence type="ECO:0000259" key="3">
    <source>
        <dbReference type="PROSITE" id="PS50119"/>
    </source>
</evidence>
<dbReference type="InterPro" id="IPR000315">
    <property type="entry name" value="Znf_B-box"/>
</dbReference>
<keyword evidence="2" id="KW-1133">Transmembrane helix</keyword>
<feature type="transmembrane region" description="Helical" evidence="2">
    <location>
        <begin position="266"/>
        <end position="282"/>
    </location>
</feature>
<keyword evidence="5" id="KW-1185">Reference proteome</keyword>
<dbReference type="RefSeq" id="WP_147646950.1">
    <property type="nucleotide sequence ID" value="NZ_CP042806.1"/>
</dbReference>
<dbReference type="AlphaFoldDB" id="A0A5B9EAS1"/>
<name>A0A5B9EAS1_9BACT</name>
<reference evidence="4 5" key="1">
    <citation type="submission" date="2019-08" db="EMBL/GenBank/DDBJ databases">
        <title>Complete genome sequence of Terriglobus albidus strain ORNL.</title>
        <authorList>
            <person name="Podar M."/>
        </authorList>
    </citation>
    <scope>NUCLEOTIDE SEQUENCE [LARGE SCALE GENOMIC DNA]</scope>
    <source>
        <strain evidence="4 5">ORNL</strain>
    </source>
</reference>
<keyword evidence="2" id="KW-0812">Transmembrane</keyword>
<keyword evidence="2" id="KW-0472">Membrane</keyword>
<dbReference type="Pfam" id="PF00643">
    <property type="entry name" value="zf-B_box"/>
    <property type="match status" value="1"/>
</dbReference>
<protein>
    <recommendedName>
        <fullName evidence="3">B box-type domain-containing protein</fullName>
    </recommendedName>
</protein>
<organism evidence="4 5">
    <name type="scientific">Terriglobus albidus</name>
    <dbReference type="NCBI Taxonomy" id="1592106"/>
    <lineage>
        <taxon>Bacteria</taxon>
        <taxon>Pseudomonadati</taxon>
        <taxon>Acidobacteriota</taxon>
        <taxon>Terriglobia</taxon>
        <taxon>Terriglobales</taxon>
        <taxon>Acidobacteriaceae</taxon>
        <taxon>Terriglobus</taxon>
    </lineage>
</organism>
<dbReference type="GO" id="GO:0008270">
    <property type="term" value="F:zinc ion binding"/>
    <property type="evidence" value="ECO:0007669"/>
    <property type="project" value="InterPro"/>
</dbReference>